<comment type="caution">
    <text evidence="1">The sequence shown here is derived from an EMBL/GenBank/DDBJ whole genome shotgun (WGS) entry which is preliminary data.</text>
</comment>
<dbReference type="EMBL" id="MGHY01000019">
    <property type="protein sequence ID" value="OGM79162.1"/>
    <property type="molecule type" value="Genomic_DNA"/>
</dbReference>
<dbReference type="Proteomes" id="UP000178999">
    <property type="component" value="Unassembled WGS sequence"/>
</dbReference>
<protein>
    <submittedName>
        <fullName evidence="1">Uncharacterized protein</fullName>
    </submittedName>
</protein>
<accession>A0A1F8CSB4</accession>
<proteinExistence type="predicted"/>
<name>A0A1F8CSB4_9BACT</name>
<organism evidence="1 2">
    <name type="scientific">Candidatus Woesebacteria bacterium RIFOXYB1_FULL_38_16</name>
    <dbReference type="NCBI Taxonomy" id="1802538"/>
    <lineage>
        <taxon>Bacteria</taxon>
        <taxon>Candidatus Woeseibacteriota</taxon>
    </lineage>
</organism>
<reference evidence="1 2" key="1">
    <citation type="journal article" date="2016" name="Nat. Commun.">
        <title>Thousands of microbial genomes shed light on interconnected biogeochemical processes in an aquifer system.</title>
        <authorList>
            <person name="Anantharaman K."/>
            <person name="Brown C.T."/>
            <person name="Hug L.A."/>
            <person name="Sharon I."/>
            <person name="Castelle C.J."/>
            <person name="Probst A.J."/>
            <person name="Thomas B.C."/>
            <person name="Singh A."/>
            <person name="Wilkins M.J."/>
            <person name="Karaoz U."/>
            <person name="Brodie E.L."/>
            <person name="Williams K.H."/>
            <person name="Hubbard S.S."/>
            <person name="Banfield J.F."/>
        </authorList>
    </citation>
    <scope>NUCLEOTIDE SEQUENCE [LARGE SCALE GENOMIC DNA]</scope>
</reference>
<dbReference type="AlphaFoldDB" id="A0A1F8CSB4"/>
<evidence type="ECO:0000313" key="1">
    <source>
        <dbReference type="EMBL" id="OGM79162.1"/>
    </source>
</evidence>
<sequence>MNLEELLEVVHTLNRANIPADNNAIVKECSKRRLVGDPNIIKNRRTVGALLGRLLSSGKVIKTPDGLWWDNVHAVTASAPNPIPRLSPEPEAHPKPVETYDVGMYLCGDPEDVDLSPRIAARKPGTIHFLIEKEYEDVVRIQVADELSGPKTEFPHQDYTCFAGADVPSEWFDAAIKSGPCYVFITTKGNSGSQKGKRYPIRIPKGFKFAAK</sequence>
<dbReference type="STRING" id="1802538.A2382_02935"/>
<gene>
    <name evidence="1" type="ORF">A2382_02935</name>
</gene>
<evidence type="ECO:0000313" key="2">
    <source>
        <dbReference type="Proteomes" id="UP000178999"/>
    </source>
</evidence>